<name>A0A644VH09_9ZZZZ</name>
<dbReference type="AlphaFoldDB" id="A0A644VH09"/>
<organism evidence="1">
    <name type="scientific">bioreactor metagenome</name>
    <dbReference type="NCBI Taxonomy" id="1076179"/>
    <lineage>
        <taxon>unclassified sequences</taxon>
        <taxon>metagenomes</taxon>
        <taxon>ecological metagenomes</taxon>
    </lineage>
</organism>
<dbReference type="EMBL" id="VSSQ01000290">
    <property type="protein sequence ID" value="MPL89913.1"/>
    <property type="molecule type" value="Genomic_DNA"/>
</dbReference>
<accession>A0A644VH09</accession>
<comment type="caution">
    <text evidence="1">The sequence shown here is derived from an EMBL/GenBank/DDBJ whole genome shotgun (WGS) entry which is preliminary data.</text>
</comment>
<protein>
    <submittedName>
        <fullName evidence="1">Uncharacterized protein</fullName>
    </submittedName>
</protein>
<sequence>MKKLMFLCLLVMVSFGVLTTPAFAYDMKPVAFIVMDRTGEVNDEISRDWEQQVRQGYHVPYYSIVDNIVPTKVANEIIMGDGKNTAKLDQAILKKIAEEANVKIVALMVIKDMREIPLRNLGIISPWQDEDDLTRVFTAADLYVYKLDENKMVMKILRSVVTENTVLIKPAKTVIKYEMRKLVNTMENRPQI</sequence>
<evidence type="ECO:0000313" key="1">
    <source>
        <dbReference type="EMBL" id="MPL89913.1"/>
    </source>
</evidence>
<gene>
    <name evidence="1" type="ORF">SDC9_35955</name>
</gene>
<reference evidence="1" key="1">
    <citation type="submission" date="2019-08" db="EMBL/GenBank/DDBJ databases">
        <authorList>
            <person name="Kucharzyk K."/>
            <person name="Murdoch R.W."/>
            <person name="Higgins S."/>
            <person name="Loffler F."/>
        </authorList>
    </citation>
    <scope>NUCLEOTIDE SEQUENCE</scope>
</reference>
<proteinExistence type="predicted"/>